<dbReference type="AlphaFoldDB" id="A0A8J1XUZ3"/>
<keyword evidence="6 14" id="KW-0812">Transmembrane</keyword>
<keyword evidence="8 14" id="KW-0249">Electron transport</keyword>
<comment type="similarity">
    <text evidence="2 14">Belongs to the complex I NDUFA13 subunit family.</text>
</comment>
<dbReference type="PANTHER" id="PTHR12966:SF0">
    <property type="entry name" value="NADH DEHYDROGENASE [UBIQUINONE] 1 ALPHA SUBCOMPLEX SUBUNIT 13"/>
    <property type="match status" value="1"/>
</dbReference>
<sequence>MAGSGGNEFRQEMPRSGGYQDIHWAHRSRPRRFGRYSGVVYFGSFLGLTGVAMWGFTGVFQKRRDFEVEMQDGRIAVAPLLLAEQQRMFLKQLRSNRDEEEELMKDVANWKVGHLYNEPVYHNLSNVWIKPAIEEFYAHNKRQDMLNRAYEKNRLH</sequence>
<evidence type="ECO:0000313" key="16">
    <source>
        <dbReference type="Proteomes" id="UP000749559"/>
    </source>
</evidence>
<keyword evidence="16" id="KW-1185">Reference proteome</keyword>
<evidence type="ECO:0000256" key="1">
    <source>
        <dbReference type="ARBA" id="ARBA00004298"/>
    </source>
</evidence>
<evidence type="ECO:0000256" key="6">
    <source>
        <dbReference type="ARBA" id="ARBA00022692"/>
    </source>
</evidence>
<proteinExistence type="inferred from homology"/>
<name>A0A8J1XUZ3_OWEFU</name>
<dbReference type="GO" id="GO:0045271">
    <property type="term" value="C:respiratory chain complex I"/>
    <property type="evidence" value="ECO:0007669"/>
    <property type="project" value="UniProtKB-UniRule"/>
</dbReference>
<dbReference type="InterPro" id="IPR009346">
    <property type="entry name" value="GRIM-19"/>
</dbReference>
<evidence type="ECO:0000256" key="2">
    <source>
        <dbReference type="ARBA" id="ARBA00007312"/>
    </source>
</evidence>
<dbReference type="Proteomes" id="UP000749559">
    <property type="component" value="Unassembled WGS sequence"/>
</dbReference>
<dbReference type="Pfam" id="PF06212">
    <property type="entry name" value="GRIM-19"/>
    <property type="match status" value="1"/>
</dbReference>
<evidence type="ECO:0000256" key="8">
    <source>
        <dbReference type="ARBA" id="ARBA00022982"/>
    </source>
</evidence>
<feature type="transmembrane region" description="Helical" evidence="14">
    <location>
        <begin position="39"/>
        <end position="60"/>
    </location>
</feature>
<dbReference type="OrthoDB" id="3308at2759"/>
<comment type="subcellular location">
    <subcellularLocation>
        <location evidence="1 14">Mitochondrion inner membrane</location>
        <topology evidence="1 14">Single-pass membrane protein</topology>
        <orientation evidence="1 14">Matrix side</orientation>
    </subcellularLocation>
</comment>
<evidence type="ECO:0000313" key="15">
    <source>
        <dbReference type="EMBL" id="CAH1797268.1"/>
    </source>
</evidence>
<dbReference type="EMBL" id="CAIIXF020000010">
    <property type="protein sequence ID" value="CAH1797268.1"/>
    <property type="molecule type" value="Genomic_DNA"/>
</dbReference>
<dbReference type="PANTHER" id="PTHR12966">
    <property type="entry name" value="NADH DEHYDROGENASE UBIQUINONE 1 ALPHA SUBCOMPLEX SUBUNIT 13"/>
    <property type="match status" value="1"/>
</dbReference>
<evidence type="ECO:0000256" key="7">
    <source>
        <dbReference type="ARBA" id="ARBA00022792"/>
    </source>
</evidence>
<evidence type="ECO:0000256" key="11">
    <source>
        <dbReference type="ARBA" id="ARBA00023136"/>
    </source>
</evidence>
<evidence type="ECO:0000256" key="10">
    <source>
        <dbReference type="ARBA" id="ARBA00023128"/>
    </source>
</evidence>
<evidence type="ECO:0000256" key="9">
    <source>
        <dbReference type="ARBA" id="ARBA00022989"/>
    </source>
</evidence>
<keyword evidence="10 14" id="KW-0496">Mitochondrion</keyword>
<gene>
    <name evidence="15" type="ORF">OFUS_LOCUS21588</name>
</gene>
<organism evidence="15 16">
    <name type="scientific">Owenia fusiformis</name>
    <name type="common">Polychaete worm</name>
    <dbReference type="NCBI Taxonomy" id="6347"/>
    <lineage>
        <taxon>Eukaryota</taxon>
        <taxon>Metazoa</taxon>
        <taxon>Spiralia</taxon>
        <taxon>Lophotrochozoa</taxon>
        <taxon>Annelida</taxon>
        <taxon>Polychaeta</taxon>
        <taxon>Sedentaria</taxon>
        <taxon>Canalipalpata</taxon>
        <taxon>Sabellida</taxon>
        <taxon>Oweniida</taxon>
        <taxon>Oweniidae</taxon>
        <taxon>Owenia</taxon>
    </lineage>
</organism>
<comment type="function">
    <text evidence="14">Complex I functions in the transfer of electrons from NADH to the respiratory chain. Accessory subunit of the mitochondrial membrane respiratory chain NADH dehydrogenase (Complex I), that is believed not to be involved in catalysis.</text>
</comment>
<keyword evidence="11 14" id="KW-0472">Membrane</keyword>
<keyword evidence="5 14" id="KW-0679">Respiratory chain</keyword>
<evidence type="ECO:0000256" key="5">
    <source>
        <dbReference type="ARBA" id="ARBA00022660"/>
    </source>
</evidence>
<dbReference type="GO" id="GO:0005743">
    <property type="term" value="C:mitochondrial inner membrane"/>
    <property type="evidence" value="ECO:0007669"/>
    <property type="project" value="UniProtKB-SubCell"/>
</dbReference>
<evidence type="ECO:0000256" key="4">
    <source>
        <dbReference type="ARBA" id="ARBA00022448"/>
    </source>
</evidence>
<comment type="caution">
    <text evidence="15">The sequence shown here is derived from an EMBL/GenBank/DDBJ whole genome shotgun (WGS) entry which is preliminary data.</text>
</comment>
<keyword evidence="9 14" id="KW-1133">Transmembrane helix</keyword>
<reference evidence="15" key="1">
    <citation type="submission" date="2022-03" db="EMBL/GenBank/DDBJ databases">
        <authorList>
            <person name="Martin C."/>
        </authorList>
    </citation>
    <scope>NUCLEOTIDE SEQUENCE</scope>
</reference>
<accession>A0A8J1XUZ3</accession>
<comment type="function">
    <text evidence="12">Accessory subunit of the mitochondrial membrane respiratory chain NADH dehydrogenase (Complex I), that is believed not to be involved in catalysis. Complex I functions in the transfer of electrons from NADH to the respiratory chain. The immediate electron acceptor for the enzyme is believed to be ubiquinone. Involved in the interferon/all-trans-retinoic acid (IFN/RA) induced cell death. This apoptotic activity is inhibited by interaction with viral IRF1. Prevents the transactivation of STAT3 target genes. May play a role in CARD15-mediated innate mucosal responses and serve to regulate intestinal epithelial cell responses to microbes.</text>
</comment>
<evidence type="ECO:0000256" key="14">
    <source>
        <dbReference type="RuleBase" id="RU368034"/>
    </source>
</evidence>
<evidence type="ECO:0000256" key="13">
    <source>
        <dbReference type="ARBA" id="ARBA00046797"/>
    </source>
</evidence>
<keyword evidence="7 14" id="KW-0999">Mitochondrion inner membrane</keyword>
<comment type="subunit">
    <text evidence="13">Complex I is composed of 45 different subunits. Interacts with CARD15, but not with CARD4. Interacts with STAT3, but not with STAT1, STAT2 and STAT5A. Interacts with OLFM4.</text>
</comment>
<evidence type="ECO:0000256" key="3">
    <source>
        <dbReference type="ARBA" id="ARBA00018192"/>
    </source>
</evidence>
<keyword evidence="4 14" id="KW-0813">Transport</keyword>
<protein>
    <recommendedName>
        <fullName evidence="3 14">NADH dehydrogenase [ubiquinone] 1 alpha subcomplex subunit 13</fullName>
    </recommendedName>
</protein>
<evidence type="ECO:0000256" key="12">
    <source>
        <dbReference type="ARBA" id="ARBA00045908"/>
    </source>
</evidence>